<proteinExistence type="evidence at transcript level"/>
<reference evidence="2" key="1">
    <citation type="journal article" date="2016" name="BMC Genomics">
        <title>Seminal fluid protein genes of the brown planthopper, Nilaparvata lugens.</title>
        <authorList>
            <person name="Yu B."/>
            <person name="Li D.T."/>
            <person name="Lu J.B."/>
            <person name="Zhang W.X."/>
            <person name="Zhang C.X."/>
        </authorList>
    </citation>
    <scope>NUCLEOTIDE SEQUENCE</scope>
    <source>
        <strain evidence="2">NlSFP_secreted_comp34034</strain>
    </source>
</reference>
<dbReference type="AlphaFoldDB" id="A0A1I9WLA2"/>
<feature type="signal peptide" evidence="1">
    <location>
        <begin position="1"/>
        <end position="26"/>
    </location>
</feature>
<name>A0A1I9WLA2_NILLU</name>
<evidence type="ECO:0000256" key="1">
    <source>
        <dbReference type="SAM" id="SignalP"/>
    </source>
</evidence>
<evidence type="ECO:0000313" key="2">
    <source>
        <dbReference type="EMBL" id="APA33922.1"/>
    </source>
</evidence>
<sequence>MIFLPSFQQLFIFLWLIIHQLFSTNAVPSPETVGGLLGKPCHGSFDCEIDQWCYDNQCDLPCPRLHCAEIKPPDGVCVVRDHQPVCKSPAELEFEQELRDSGGCLNNDDCGENEWCMYAVCEDACAQLNCAAQQDDFECKVENHQPKCYSTEIEAGDIPDELVGLGGSCTSSFQCQDHLNCLKSECQNPCGTEWCDEFNLDEPPDNFTEGQKLWFSMHKNVIWQCLVWMHHAECVIRDNPAISGFNQIEPR</sequence>
<dbReference type="EMBL" id="KU932286">
    <property type="protein sequence ID" value="APA33922.1"/>
    <property type="molecule type" value="mRNA"/>
</dbReference>
<accession>A0A1I9WLA2</accession>
<protein>
    <submittedName>
        <fullName evidence="2">Seminal fluid protein</fullName>
    </submittedName>
</protein>
<feature type="chain" id="PRO_5009605880" evidence="1">
    <location>
        <begin position="27"/>
        <end position="251"/>
    </location>
</feature>
<organism evidence="2">
    <name type="scientific">Nilaparvata lugens</name>
    <name type="common">Brown planthopper</name>
    <dbReference type="NCBI Taxonomy" id="108931"/>
    <lineage>
        <taxon>Eukaryota</taxon>
        <taxon>Metazoa</taxon>
        <taxon>Ecdysozoa</taxon>
        <taxon>Arthropoda</taxon>
        <taxon>Hexapoda</taxon>
        <taxon>Insecta</taxon>
        <taxon>Pterygota</taxon>
        <taxon>Neoptera</taxon>
        <taxon>Paraneoptera</taxon>
        <taxon>Hemiptera</taxon>
        <taxon>Auchenorrhyncha</taxon>
        <taxon>Fulgoroidea</taxon>
        <taxon>Delphacidae</taxon>
        <taxon>Delphacinae</taxon>
        <taxon>Nilaparvata</taxon>
    </lineage>
</organism>
<keyword evidence="1" id="KW-0732">Signal</keyword>